<dbReference type="InterPro" id="IPR001647">
    <property type="entry name" value="HTH_TetR"/>
</dbReference>
<dbReference type="Gene3D" id="1.10.357.10">
    <property type="entry name" value="Tetracycline Repressor, domain 2"/>
    <property type="match status" value="1"/>
</dbReference>
<dbReference type="Pfam" id="PF00440">
    <property type="entry name" value="TetR_N"/>
    <property type="match status" value="1"/>
</dbReference>
<gene>
    <name evidence="5" type="ORF">I4641_12945</name>
</gene>
<reference evidence="5" key="1">
    <citation type="journal article" date="2021" name="Antonie Van Leeuwenhoek">
        <title>Draft genome and description of Waterburya agarophytonicola gen. nov. sp. nov. (Pleurocapsales, Cyanobacteria): a seaweed symbiont.</title>
        <authorList>
            <person name="Bonthond G."/>
            <person name="Shalygin S."/>
            <person name="Bayer T."/>
            <person name="Weinberger F."/>
        </authorList>
    </citation>
    <scope>NUCLEOTIDE SEQUENCE</scope>
    <source>
        <strain evidence="5">KI4</strain>
    </source>
</reference>
<dbReference type="GO" id="GO:0000976">
    <property type="term" value="F:transcription cis-regulatory region binding"/>
    <property type="evidence" value="ECO:0007669"/>
    <property type="project" value="TreeGrafter"/>
</dbReference>
<evidence type="ECO:0000256" key="3">
    <source>
        <dbReference type="PROSITE-ProRule" id="PRU00335"/>
    </source>
</evidence>
<accession>A0A964BR13</accession>
<feature type="DNA-binding region" description="H-T-H motif" evidence="3">
    <location>
        <begin position="29"/>
        <end position="48"/>
    </location>
</feature>
<evidence type="ECO:0000313" key="6">
    <source>
        <dbReference type="Proteomes" id="UP000729733"/>
    </source>
</evidence>
<dbReference type="EMBL" id="JADWDC010000030">
    <property type="protein sequence ID" value="MCC0177885.1"/>
    <property type="molecule type" value="Genomic_DNA"/>
</dbReference>
<dbReference type="Proteomes" id="UP000729733">
    <property type="component" value="Unassembled WGS sequence"/>
</dbReference>
<dbReference type="GO" id="GO:0006310">
    <property type="term" value="P:DNA recombination"/>
    <property type="evidence" value="ECO:0007669"/>
    <property type="project" value="UniProtKB-KW"/>
</dbReference>
<dbReference type="SUPFAM" id="SSF46689">
    <property type="entry name" value="Homeodomain-like"/>
    <property type="match status" value="1"/>
</dbReference>
<sequence length="413" mass="46314">MSTPRKSTKARLIEAALDLFAEKGVTETTTKAVAERAQVNEVTLFRNFGNKYRLLLAVLQDSAVFAKLVHALVERADSKDNVADFLQEYAQESLRTLEKAPDLVRSIVGEAGNYPVENRLALGKGLSEANRYVAEYLEKAIAVQGLSSNLTSEQIVNLLNFLLVGYFVVESSTEGYNFWDEENDFLDSIVKLFLQGSFPTSETIPTVTETSIVKIEPKEIEDLPGSLVRSLFRKAKKTGKKEYALIYILFGAGLSLEEILHLERSHSVVEPQQHILQINYGRERQVPLNQWVMGFRYGSASSNPLIQWLKSRKDECASIFINDASNPISEAELQTIWQELTADLLTPQGESPQISQAQQTWCVEMLMKGIDIEDLSILSGMEIEELTQYAQRARNKSALEAAARIDQKKSLKN</sequence>
<feature type="domain" description="HTH tetR-type" evidence="4">
    <location>
        <begin position="6"/>
        <end position="66"/>
    </location>
</feature>
<dbReference type="Gene3D" id="1.10.443.10">
    <property type="entry name" value="Intergrase catalytic core"/>
    <property type="match status" value="1"/>
</dbReference>
<comment type="caution">
    <text evidence="5">The sequence shown here is derived from an EMBL/GenBank/DDBJ whole genome shotgun (WGS) entry which is preliminary data.</text>
</comment>
<dbReference type="GO" id="GO:0003700">
    <property type="term" value="F:DNA-binding transcription factor activity"/>
    <property type="evidence" value="ECO:0007669"/>
    <property type="project" value="TreeGrafter"/>
</dbReference>
<proteinExistence type="predicted"/>
<dbReference type="InterPro" id="IPR011010">
    <property type="entry name" value="DNA_brk_join_enz"/>
</dbReference>
<evidence type="ECO:0000313" key="5">
    <source>
        <dbReference type="EMBL" id="MCC0177885.1"/>
    </source>
</evidence>
<keyword evidence="2" id="KW-0233">DNA recombination</keyword>
<dbReference type="InterPro" id="IPR013762">
    <property type="entry name" value="Integrase-like_cat_sf"/>
</dbReference>
<evidence type="ECO:0000256" key="2">
    <source>
        <dbReference type="ARBA" id="ARBA00023172"/>
    </source>
</evidence>
<organism evidence="5 6">
    <name type="scientific">Waterburya agarophytonicola KI4</name>
    <dbReference type="NCBI Taxonomy" id="2874699"/>
    <lineage>
        <taxon>Bacteria</taxon>
        <taxon>Bacillati</taxon>
        <taxon>Cyanobacteriota</taxon>
        <taxon>Cyanophyceae</taxon>
        <taxon>Pleurocapsales</taxon>
        <taxon>Hyellaceae</taxon>
        <taxon>Waterburya</taxon>
        <taxon>Waterburya agarophytonicola</taxon>
    </lineage>
</organism>
<dbReference type="AlphaFoldDB" id="A0A964BR13"/>
<dbReference type="PRINTS" id="PR00455">
    <property type="entry name" value="HTHTETR"/>
</dbReference>
<keyword evidence="6" id="KW-1185">Reference proteome</keyword>
<evidence type="ECO:0000256" key="1">
    <source>
        <dbReference type="ARBA" id="ARBA00023125"/>
    </source>
</evidence>
<evidence type="ECO:0000259" key="4">
    <source>
        <dbReference type="PROSITE" id="PS50977"/>
    </source>
</evidence>
<keyword evidence="1 3" id="KW-0238">DNA-binding</keyword>
<name>A0A964BR13_9CYAN</name>
<dbReference type="RefSeq" id="WP_229640952.1">
    <property type="nucleotide sequence ID" value="NZ_JADWDC010000030.1"/>
</dbReference>
<dbReference type="PANTHER" id="PTHR30055:SF226">
    <property type="entry name" value="HTH-TYPE TRANSCRIPTIONAL REGULATOR PKSA"/>
    <property type="match status" value="1"/>
</dbReference>
<dbReference type="SUPFAM" id="SSF56349">
    <property type="entry name" value="DNA breaking-rejoining enzymes"/>
    <property type="match status" value="1"/>
</dbReference>
<protein>
    <submittedName>
        <fullName evidence="5">TetR family transcriptional regulator</fullName>
    </submittedName>
</protein>
<dbReference type="InterPro" id="IPR009057">
    <property type="entry name" value="Homeodomain-like_sf"/>
</dbReference>
<dbReference type="PANTHER" id="PTHR30055">
    <property type="entry name" value="HTH-TYPE TRANSCRIPTIONAL REGULATOR RUTR"/>
    <property type="match status" value="1"/>
</dbReference>
<dbReference type="GO" id="GO:0015074">
    <property type="term" value="P:DNA integration"/>
    <property type="evidence" value="ECO:0007669"/>
    <property type="project" value="InterPro"/>
</dbReference>
<dbReference type="InterPro" id="IPR050109">
    <property type="entry name" value="HTH-type_TetR-like_transc_reg"/>
</dbReference>
<dbReference type="PROSITE" id="PS50977">
    <property type="entry name" value="HTH_TETR_2"/>
    <property type="match status" value="1"/>
</dbReference>